<dbReference type="RefSeq" id="XP_038076950.1">
    <property type="nucleotide sequence ID" value="XM_038221022.1"/>
</dbReference>
<dbReference type="EnsemblMetazoa" id="XM_038221023.1">
    <property type="protein sequence ID" value="XP_038076951.1"/>
    <property type="gene ID" value="LOC119744848"/>
</dbReference>
<evidence type="ECO:0000313" key="6">
    <source>
        <dbReference type="EnsemblMetazoa" id="XP_038076951.1"/>
    </source>
</evidence>
<evidence type="ECO:0000256" key="2">
    <source>
        <dbReference type="ARBA" id="ARBA00005988"/>
    </source>
</evidence>
<evidence type="ECO:0000256" key="1">
    <source>
        <dbReference type="ARBA" id="ARBA00001947"/>
    </source>
</evidence>
<evidence type="ECO:0000256" key="3">
    <source>
        <dbReference type="PROSITE-ProRule" id="PRU01379"/>
    </source>
</evidence>
<sequence>MATDNLTVRLPQMLSLLQQSNHNSRWRDRTIAPCLLSRTCTYNWLCRCLLTVLLFLGLPNLSNVHARDVRPQREHYTPNYNYYHNVSQIGTQIQKLVARNPNYIKLDLQYKSRSSIPQYVLHISNFSNARTESGSFSVSMAKPKILLSFGEHAREFFPVESLFYLLNNITRGLSAPHGSPTESFSRLILSRVDLYVIGMANPDGRRHIERTKNFCWRGTSVGVDLNRNFDWRYGGKGSSGDPKDEEYRGPFVHSEPECQVYLDLTSLHAFDAFLSLHSGIKQIYIPFADSESKKTNAKPVYLDEQLDMAQMMAQATQNAFSYGVAYNLNDYPADGTVFDYMAGVRKIPFSFAIELWGEGDSNKVKCFDLFNPSHATLQGALQDIMPIYDTLFTYMIHWKEKQVHKLFHQDEEPEFGLPFGYILVAITFCLFVLMLCHQYKPYGFHFYQRKRVVSLRSLSSTFAAASGIKMT</sequence>
<dbReference type="Pfam" id="PF00246">
    <property type="entry name" value="Peptidase_M14"/>
    <property type="match status" value="1"/>
</dbReference>
<dbReference type="PROSITE" id="PS52035">
    <property type="entry name" value="PEPTIDASE_M14"/>
    <property type="match status" value="1"/>
</dbReference>
<keyword evidence="4" id="KW-0472">Membrane</keyword>
<dbReference type="GeneID" id="119744848"/>
<keyword evidence="4" id="KW-0812">Transmembrane</keyword>
<dbReference type="InterPro" id="IPR034269">
    <property type="entry name" value="At5g42320_M14_CPD"/>
</dbReference>
<dbReference type="GO" id="GO:0004181">
    <property type="term" value="F:metallocarboxypeptidase activity"/>
    <property type="evidence" value="ECO:0007669"/>
    <property type="project" value="InterPro"/>
</dbReference>
<dbReference type="Gene3D" id="3.40.630.10">
    <property type="entry name" value="Zn peptidases"/>
    <property type="match status" value="1"/>
</dbReference>
<dbReference type="RefSeq" id="XP_038076949.1">
    <property type="nucleotide sequence ID" value="XM_038221021.1"/>
</dbReference>
<dbReference type="PANTHER" id="PTHR11705">
    <property type="entry name" value="PROTEASE FAMILY M14 CARBOXYPEPTIDASE A,B"/>
    <property type="match status" value="1"/>
</dbReference>
<protein>
    <recommendedName>
        <fullName evidence="5">Peptidase M14 domain-containing protein</fullName>
    </recommendedName>
</protein>
<keyword evidence="7" id="KW-1185">Reference proteome</keyword>
<evidence type="ECO:0000313" key="7">
    <source>
        <dbReference type="Proteomes" id="UP000887568"/>
    </source>
</evidence>
<comment type="cofactor">
    <cofactor evidence="1">
        <name>Zn(2+)</name>
        <dbReference type="ChEBI" id="CHEBI:29105"/>
    </cofactor>
</comment>
<dbReference type="InterPro" id="IPR000834">
    <property type="entry name" value="Peptidase_M14"/>
</dbReference>
<dbReference type="Proteomes" id="UP000887568">
    <property type="component" value="Unplaced"/>
</dbReference>
<evidence type="ECO:0000259" key="5">
    <source>
        <dbReference type="PROSITE" id="PS52035"/>
    </source>
</evidence>
<dbReference type="EnsemblMetazoa" id="XM_038221022.1">
    <property type="protein sequence ID" value="XP_038076950.1"/>
    <property type="gene ID" value="LOC119744848"/>
</dbReference>
<dbReference type="OMA" id="RVLNEWS"/>
<feature type="active site" description="Proton donor/acceptor" evidence="3">
    <location>
        <position position="354"/>
    </location>
</feature>
<dbReference type="EnsemblMetazoa" id="XM_038221021.1">
    <property type="protein sequence ID" value="XP_038076949.1"/>
    <property type="gene ID" value="LOC119744848"/>
</dbReference>
<feature type="domain" description="Peptidase M14" evidence="5">
    <location>
        <begin position="82"/>
        <end position="395"/>
    </location>
</feature>
<dbReference type="GO" id="GO:0008270">
    <property type="term" value="F:zinc ion binding"/>
    <property type="evidence" value="ECO:0007669"/>
    <property type="project" value="InterPro"/>
</dbReference>
<proteinExistence type="inferred from homology"/>
<comment type="similarity">
    <text evidence="2 3">Belongs to the peptidase M14 family.</text>
</comment>
<dbReference type="GO" id="GO:0005615">
    <property type="term" value="C:extracellular space"/>
    <property type="evidence" value="ECO:0007669"/>
    <property type="project" value="TreeGrafter"/>
</dbReference>
<name>A0A914BMH7_PATMI</name>
<organism evidence="6 7">
    <name type="scientific">Patiria miniata</name>
    <name type="common">Bat star</name>
    <name type="synonym">Asterina miniata</name>
    <dbReference type="NCBI Taxonomy" id="46514"/>
    <lineage>
        <taxon>Eukaryota</taxon>
        <taxon>Metazoa</taxon>
        <taxon>Echinodermata</taxon>
        <taxon>Eleutherozoa</taxon>
        <taxon>Asterozoa</taxon>
        <taxon>Asteroidea</taxon>
        <taxon>Valvatacea</taxon>
        <taxon>Valvatida</taxon>
        <taxon>Asterinidae</taxon>
        <taxon>Patiria</taxon>
    </lineage>
</organism>
<reference evidence="6" key="1">
    <citation type="submission" date="2022-11" db="UniProtKB">
        <authorList>
            <consortium name="EnsemblMetazoa"/>
        </authorList>
    </citation>
    <scope>IDENTIFICATION</scope>
</reference>
<dbReference type="AlphaFoldDB" id="A0A914BMH7"/>
<dbReference type="SMART" id="SM00631">
    <property type="entry name" value="Zn_pept"/>
    <property type="match status" value="1"/>
</dbReference>
<dbReference type="GO" id="GO:0006508">
    <property type="term" value="P:proteolysis"/>
    <property type="evidence" value="ECO:0007669"/>
    <property type="project" value="InterPro"/>
</dbReference>
<dbReference type="CDD" id="cd06227">
    <property type="entry name" value="M14-CPA-like"/>
    <property type="match status" value="1"/>
</dbReference>
<feature type="transmembrane region" description="Helical" evidence="4">
    <location>
        <begin position="415"/>
        <end position="436"/>
    </location>
</feature>
<dbReference type="OrthoDB" id="3626597at2759"/>
<keyword evidence="4" id="KW-1133">Transmembrane helix</keyword>
<dbReference type="RefSeq" id="XP_038076951.1">
    <property type="nucleotide sequence ID" value="XM_038221023.1"/>
</dbReference>
<dbReference type="SUPFAM" id="SSF53187">
    <property type="entry name" value="Zn-dependent exopeptidases"/>
    <property type="match status" value="1"/>
</dbReference>
<accession>A0A914BMH7</accession>
<evidence type="ECO:0000256" key="4">
    <source>
        <dbReference type="SAM" id="Phobius"/>
    </source>
</evidence>
<dbReference type="PANTHER" id="PTHR11705:SF119">
    <property type="entry name" value="OS02G0119300 PROTEIN"/>
    <property type="match status" value="1"/>
</dbReference>